<dbReference type="GO" id="GO:0000976">
    <property type="term" value="F:transcription cis-regulatory region binding"/>
    <property type="evidence" value="ECO:0007669"/>
    <property type="project" value="TreeGrafter"/>
</dbReference>
<dbReference type="InterPro" id="IPR009057">
    <property type="entry name" value="Homeodomain-like_sf"/>
</dbReference>
<dbReference type="SUPFAM" id="SSF46689">
    <property type="entry name" value="Homeodomain-like"/>
    <property type="match status" value="1"/>
</dbReference>
<dbReference type="PANTHER" id="PTHR30055:SF212">
    <property type="entry name" value="TETR-FAMILY FAMILY TRANSCRIPTIONAL REGULATOR"/>
    <property type="match status" value="1"/>
</dbReference>
<dbReference type="EMBL" id="JACHJG010000011">
    <property type="protein sequence ID" value="MBB4889045.1"/>
    <property type="molecule type" value="Genomic_DNA"/>
</dbReference>
<dbReference type="InterPro" id="IPR050109">
    <property type="entry name" value="HTH-type_TetR-like_transc_reg"/>
</dbReference>
<keyword evidence="2 4" id="KW-0238">DNA-binding</keyword>
<feature type="region of interest" description="Disordered" evidence="5">
    <location>
        <begin position="1"/>
        <end position="23"/>
    </location>
</feature>
<organism evidence="7 8">
    <name type="scientific">Streptomyces netropsis</name>
    <name type="common">Streptoverticillium netropsis</name>
    <dbReference type="NCBI Taxonomy" id="55404"/>
    <lineage>
        <taxon>Bacteria</taxon>
        <taxon>Bacillati</taxon>
        <taxon>Actinomycetota</taxon>
        <taxon>Actinomycetes</taxon>
        <taxon>Kitasatosporales</taxon>
        <taxon>Streptomycetaceae</taxon>
        <taxon>Streptomyces</taxon>
    </lineage>
</organism>
<dbReference type="SUPFAM" id="SSF48498">
    <property type="entry name" value="Tetracyclin repressor-like, C-terminal domain"/>
    <property type="match status" value="1"/>
</dbReference>
<dbReference type="AlphaFoldDB" id="A0A7W7LF55"/>
<evidence type="ECO:0000256" key="5">
    <source>
        <dbReference type="SAM" id="MobiDB-lite"/>
    </source>
</evidence>
<evidence type="ECO:0000256" key="2">
    <source>
        <dbReference type="ARBA" id="ARBA00023125"/>
    </source>
</evidence>
<dbReference type="Proteomes" id="UP000556436">
    <property type="component" value="Unassembled WGS sequence"/>
</dbReference>
<dbReference type="InterPro" id="IPR036271">
    <property type="entry name" value="Tet_transcr_reg_TetR-rel_C_sf"/>
</dbReference>
<gene>
    <name evidence="7" type="ORF">FHS38_005120</name>
</gene>
<name>A0A7W7LF55_STRNE</name>
<dbReference type="GO" id="GO:0003700">
    <property type="term" value="F:DNA-binding transcription factor activity"/>
    <property type="evidence" value="ECO:0007669"/>
    <property type="project" value="TreeGrafter"/>
</dbReference>
<keyword evidence="3" id="KW-0804">Transcription</keyword>
<evidence type="ECO:0000256" key="1">
    <source>
        <dbReference type="ARBA" id="ARBA00023015"/>
    </source>
</evidence>
<keyword evidence="1" id="KW-0805">Transcription regulation</keyword>
<evidence type="ECO:0000256" key="4">
    <source>
        <dbReference type="PROSITE-ProRule" id="PRU00335"/>
    </source>
</evidence>
<dbReference type="InterPro" id="IPR025996">
    <property type="entry name" value="MT1864/Rv1816-like_C"/>
</dbReference>
<evidence type="ECO:0000313" key="8">
    <source>
        <dbReference type="Proteomes" id="UP000556436"/>
    </source>
</evidence>
<evidence type="ECO:0000313" key="7">
    <source>
        <dbReference type="EMBL" id="MBB4889045.1"/>
    </source>
</evidence>
<accession>A0A7W7LF55</accession>
<proteinExistence type="predicted"/>
<feature type="domain" description="HTH tetR-type" evidence="6">
    <location>
        <begin position="22"/>
        <end position="82"/>
    </location>
</feature>
<dbReference type="InterPro" id="IPR001647">
    <property type="entry name" value="HTH_TetR"/>
</dbReference>
<evidence type="ECO:0000259" key="6">
    <source>
        <dbReference type="PROSITE" id="PS50977"/>
    </source>
</evidence>
<keyword evidence="8" id="KW-1185">Reference proteome</keyword>
<sequence>MAPDAQRPEPSPSQQRRDRERAEARATILAAARDLARTEGWDAVSMRRLADRIGYSANFAYRYFKGRDDILLAFVRDGFARLADAMSAAGGSLEAATAAYLDFALDEPDLYQVMYGLGGVRVPAAATEDEGAGVGAVIAGILGVTDPYDDRIARLWATAHGLAALHAIGKLPVDRAHLHKLLSASVADLTRGTSNPRGATS</sequence>
<evidence type="ECO:0000256" key="3">
    <source>
        <dbReference type="ARBA" id="ARBA00023163"/>
    </source>
</evidence>
<reference evidence="7 8" key="1">
    <citation type="submission" date="2020-08" db="EMBL/GenBank/DDBJ databases">
        <title>Genomic Encyclopedia of Type Strains, Phase III (KMG-III): the genomes of soil and plant-associated and newly described type strains.</title>
        <authorList>
            <person name="Whitman W."/>
        </authorList>
    </citation>
    <scope>NUCLEOTIDE SEQUENCE [LARGE SCALE GENOMIC DNA]</scope>
    <source>
        <strain evidence="7 8">CECT 3265</strain>
    </source>
</reference>
<comment type="caution">
    <text evidence="7">The sequence shown here is derived from an EMBL/GenBank/DDBJ whole genome shotgun (WGS) entry which is preliminary data.</text>
</comment>
<feature type="DNA-binding region" description="H-T-H motif" evidence="4">
    <location>
        <begin position="45"/>
        <end position="64"/>
    </location>
</feature>
<dbReference type="RefSeq" id="WP_184737146.1">
    <property type="nucleotide sequence ID" value="NZ_BMRW01000002.1"/>
</dbReference>
<dbReference type="Pfam" id="PF13305">
    <property type="entry name" value="TetR_C_33"/>
    <property type="match status" value="1"/>
</dbReference>
<dbReference type="Pfam" id="PF00440">
    <property type="entry name" value="TetR_N"/>
    <property type="match status" value="1"/>
</dbReference>
<dbReference type="PROSITE" id="PS50977">
    <property type="entry name" value="HTH_TETR_2"/>
    <property type="match status" value="1"/>
</dbReference>
<dbReference type="Gene3D" id="1.10.357.10">
    <property type="entry name" value="Tetracycline Repressor, domain 2"/>
    <property type="match status" value="1"/>
</dbReference>
<protein>
    <submittedName>
        <fullName evidence="7">AcrR family transcriptional regulator</fullName>
    </submittedName>
</protein>
<dbReference type="PANTHER" id="PTHR30055">
    <property type="entry name" value="HTH-TYPE TRANSCRIPTIONAL REGULATOR RUTR"/>
    <property type="match status" value="1"/>
</dbReference>